<gene>
    <name evidence="2" type="ORF">LX15_004057</name>
</gene>
<dbReference type="EMBL" id="JAMTCP010000025">
    <property type="protein sequence ID" value="MCP2260344.1"/>
    <property type="molecule type" value="Genomic_DNA"/>
</dbReference>
<protein>
    <submittedName>
        <fullName evidence="2">N-acetylglucosaminyl deacetylase, LmbE family</fullName>
    </submittedName>
</protein>
<comment type="caution">
    <text evidence="2">The sequence shown here is derived from an EMBL/GenBank/DDBJ whole genome shotgun (WGS) entry which is preliminary data.</text>
</comment>
<dbReference type="PANTHER" id="PTHR12993:SF26">
    <property type="entry name" value="1D-MYO-INOSITOL 2-ACETAMIDO-2-DEOXY-ALPHA-D-GLUCOPYRANOSIDE DEACETYLASE"/>
    <property type="match status" value="1"/>
</dbReference>
<evidence type="ECO:0000313" key="2">
    <source>
        <dbReference type="EMBL" id="MCP2260344.1"/>
    </source>
</evidence>
<dbReference type="Pfam" id="PF02585">
    <property type="entry name" value="PIG-L"/>
    <property type="match status" value="1"/>
</dbReference>
<name>A0ABT1HXV2_STRSD</name>
<sequence>MRHACVFFHAHPDDEALLTAGTMARLAAEGHRVVLVVATAGEQGLAAPEAVTGGSLGAVRTRELHASARALGCARVEFLGYADSGLDGSAVAGDGPTPFASADVEEAAGRLADLLREENASLLTSYDPAGGYGHPDHVQVHRVGARAAEIAGTPVVLEATVDRDLLLRGLRLASKVYPFPPEFDARTFETAYSPRAAITHKVDVRRYAQAKRQSMAAHVTQATGGDSTRTLAALLRIPRPLFRWVLGTEWYVQRGLPPGRVLRDPLATLTDECVG</sequence>
<dbReference type="InterPro" id="IPR003737">
    <property type="entry name" value="GlcNAc_PI_deacetylase-related"/>
</dbReference>
<accession>A0ABT1HXV2</accession>
<organism evidence="2 3">
    <name type="scientific">Streptoalloteichus tenebrarius (strain ATCC 17920 / DSM 40477 / JCM 4838 / CBS 697.72 / NBRC 16177 / NCIMB 11028 / NRRL B-12390 / A12253. 1 / ISP 5477)</name>
    <name type="common">Streptomyces tenebrarius</name>
    <dbReference type="NCBI Taxonomy" id="1933"/>
    <lineage>
        <taxon>Bacteria</taxon>
        <taxon>Bacillati</taxon>
        <taxon>Actinomycetota</taxon>
        <taxon>Actinomycetes</taxon>
        <taxon>Pseudonocardiales</taxon>
        <taxon>Pseudonocardiaceae</taxon>
        <taxon>Streptoalloteichus</taxon>
    </lineage>
</organism>
<evidence type="ECO:0000313" key="3">
    <source>
        <dbReference type="Proteomes" id="UP001205311"/>
    </source>
</evidence>
<dbReference type="RefSeq" id="WP_301304920.1">
    <property type="nucleotide sequence ID" value="NZ_JAMTCP010000025.1"/>
</dbReference>
<keyword evidence="3" id="KW-1185">Reference proteome</keyword>
<reference evidence="2 3" key="1">
    <citation type="submission" date="2022-06" db="EMBL/GenBank/DDBJ databases">
        <title>Genomic Encyclopedia of Archaeal and Bacterial Type Strains, Phase II (KMG-II): from individual species to whole genera.</title>
        <authorList>
            <person name="Goeker M."/>
        </authorList>
    </citation>
    <scope>NUCLEOTIDE SEQUENCE [LARGE SCALE GENOMIC DNA]</scope>
    <source>
        <strain evidence="2 3">DSM 40477</strain>
    </source>
</reference>
<proteinExistence type="predicted"/>
<dbReference type="PANTHER" id="PTHR12993">
    <property type="entry name" value="N-ACETYLGLUCOSAMINYL-PHOSPHATIDYLINOSITOL DE-N-ACETYLASE-RELATED"/>
    <property type="match status" value="1"/>
</dbReference>
<evidence type="ECO:0000256" key="1">
    <source>
        <dbReference type="ARBA" id="ARBA00022833"/>
    </source>
</evidence>
<keyword evidence="1" id="KW-0862">Zinc</keyword>
<dbReference type="Gene3D" id="3.40.50.10320">
    <property type="entry name" value="LmbE-like"/>
    <property type="match status" value="1"/>
</dbReference>
<dbReference type="Proteomes" id="UP001205311">
    <property type="component" value="Unassembled WGS sequence"/>
</dbReference>
<dbReference type="InterPro" id="IPR024078">
    <property type="entry name" value="LmbE-like_dom_sf"/>
</dbReference>
<dbReference type="SUPFAM" id="SSF102588">
    <property type="entry name" value="LmbE-like"/>
    <property type="match status" value="1"/>
</dbReference>